<name>A0A2V4NLV6_9RHOB</name>
<sequence length="65" mass="6624">MHIDLNGASYETAAQTLAGLIDETGAEADAVATALNGAFIPRDARSETPLIQGAKVEILAPMQGG</sequence>
<evidence type="ECO:0000313" key="1">
    <source>
        <dbReference type="EMBL" id="PYC47317.1"/>
    </source>
</evidence>
<dbReference type="OrthoDB" id="197113at2"/>
<dbReference type="Proteomes" id="UP000248012">
    <property type="component" value="Unassembled WGS sequence"/>
</dbReference>
<protein>
    <submittedName>
        <fullName evidence="1">Thiamine biosynthesis protein ThiS</fullName>
    </submittedName>
</protein>
<dbReference type="SUPFAM" id="SSF54285">
    <property type="entry name" value="MoaD/ThiS"/>
    <property type="match status" value="1"/>
</dbReference>
<dbReference type="AlphaFoldDB" id="A0A2V4NLV6"/>
<reference evidence="1 2" key="1">
    <citation type="submission" date="2018-05" db="EMBL/GenBank/DDBJ databases">
        <title>Oceanovita maritima gen. nov., sp. nov., a marine bacterium in the family Rhodobacteraceae isolated from surface seawater of Lundu port Xiamen, China.</title>
        <authorList>
            <person name="Hetharua B.H."/>
            <person name="Min D."/>
            <person name="Liao H."/>
            <person name="Tian Y."/>
        </authorList>
    </citation>
    <scope>NUCLEOTIDE SEQUENCE [LARGE SCALE GENOMIC DNA]</scope>
    <source>
        <strain evidence="1 2">FSX-11</strain>
    </source>
</reference>
<dbReference type="InterPro" id="IPR003749">
    <property type="entry name" value="ThiS/MoaD-like"/>
</dbReference>
<dbReference type="RefSeq" id="WP_110796101.1">
    <property type="nucleotide sequence ID" value="NZ_KZ826485.1"/>
</dbReference>
<dbReference type="InterPro" id="IPR012675">
    <property type="entry name" value="Beta-grasp_dom_sf"/>
</dbReference>
<dbReference type="Gene3D" id="3.10.20.30">
    <property type="match status" value="1"/>
</dbReference>
<gene>
    <name evidence="1" type="primary">thiS</name>
    <name evidence="1" type="ORF">DI396_10105</name>
</gene>
<keyword evidence="2" id="KW-1185">Reference proteome</keyword>
<dbReference type="InterPro" id="IPR016155">
    <property type="entry name" value="Mopterin_synth/thiamin_S_b"/>
</dbReference>
<dbReference type="CDD" id="cd00565">
    <property type="entry name" value="Ubl_ThiS"/>
    <property type="match status" value="1"/>
</dbReference>
<evidence type="ECO:0000313" key="2">
    <source>
        <dbReference type="Proteomes" id="UP000248012"/>
    </source>
</evidence>
<comment type="caution">
    <text evidence="1">The sequence shown here is derived from an EMBL/GenBank/DDBJ whole genome shotgun (WGS) entry which is preliminary data.</text>
</comment>
<dbReference type="NCBIfam" id="TIGR01683">
    <property type="entry name" value="thiS"/>
    <property type="match status" value="1"/>
</dbReference>
<organism evidence="1 2">
    <name type="scientific">Litorivita pollutaquae</name>
    <dbReference type="NCBI Taxonomy" id="2200892"/>
    <lineage>
        <taxon>Bacteria</taxon>
        <taxon>Pseudomonadati</taxon>
        <taxon>Pseudomonadota</taxon>
        <taxon>Alphaproteobacteria</taxon>
        <taxon>Rhodobacterales</taxon>
        <taxon>Paracoccaceae</taxon>
        <taxon>Litorivita</taxon>
    </lineage>
</organism>
<proteinExistence type="predicted"/>
<dbReference type="EMBL" id="QFVT01000006">
    <property type="protein sequence ID" value="PYC47317.1"/>
    <property type="molecule type" value="Genomic_DNA"/>
</dbReference>
<accession>A0A2V4NLV6</accession>
<dbReference type="InterPro" id="IPR010035">
    <property type="entry name" value="Thi_S"/>
</dbReference>
<dbReference type="Pfam" id="PF02597">
    <property type="entry name" value="ThiS"/>
    <property type="match status" value="1"/>
</dbReference>